<dbReference type="SUPFAM" id="SSF55073">
    <property type="entry name" value="Nucleotide cyclase"/>
    <property type="match status" value="1"/>
</dbReference>
<dbReference type="KEGG" id="tta:Theth_1445"/>
<evidence type="ECO:0000313" key="4">
    <source>
        <dbReference type="Proteomes" id="UP000006804"/>
    </source>
</evidence>
<dbReference type="InterPro" id="IPR043128">
    <property type="entry name" value="Rev_trsase/Diguanyl_cyclase"/>
</dbReference>
<dbReference type="PANTHER" id="PTHR46663:SF2">
    <property type="entry name" value="GGDEF DOMAIN-CONTAINING PROTEIN"/>
    <property type="match status" value="1"/>
</dbReference>
<feature type="domain" description="GGDEF" evidence="2">
    <location>
        <begin position="142"/>
        <end position="274"/>
    </location>
</feature>
<gene>
    <name evidence="3" type="ORF">Theth_1445</name>
</gene>
<reference evidence="3 4" key="1">
    <citation type="submission" date="2010-11" db="EMBL/GenBank/DDBJ databases">
        <title>The complete genome of Thermotoga thermarum DSM 5069.</title>
        <authorList>
            <consortium name="US DOE Joint Genome Institute (JGI-PGF)"/>
            <person name="Lucas S."/>
            <person name="Copeland A."/>
            <person name="Lapidus A."/>
            <person name="Bruce D."/>
            <person name="Goodwin L."/>
            <person name="Pitluck S."/>
            <person name="Kyrpides N."/>
            <person name="Mavromatis K."/>
            <person name="Ivanova N."/>
            <person name="Zeytun A."/>
            <person name="Brettin T."/>
            <person name="Detter J.C."/>
            <person name="Tapia R."/>
            <person name="Han C."/>
            <person name="Land M."/>
            <person name="Hauser L."/>
            <person name="Markowitz V."/>
            <person name="Cheng J.-F."/>
            <person name="Hugenholtz P."/>
            <person name="Woyke T."/>
            <person name="Wu D."/>
            <person name="Spring S."/>
            <person name="Schroeder M."/>
            <person name="Brambilla E."/>
            <person name="Klenk H.-P."/>
            <person name="Eisen J.A."/>
        </authorList>
    </citation>
    <scope>NUCLEOTIDE SEQUENCE [LARGE SCALE GENOMIC DNA]</scope>
    <source>
        <strain evidence="3 4">DSM 5069</strain>
    </source>
</reference>
<name>F7YUU2_9THEM</name>
<organism evidence="3 4">
    <name type="scientific">Pseudothermotoga thermarum DSM 5069</name>
    <dbReference type="NCBI Taxonomy" id="688269"/>
    <lineage>
        <taxon>Bacteria</taxon>
        <taxon>Thermotogati</taxon>
        <taxon>Thermotogota</taxon>
        <taxon>Thermotogae</taxon>
        <taxon>Thermotogales</taxon>
        <taxon>Thermotogaceae</taxon>
        <taxon>Pseudothermotoga</taxon>
    </lineage>
</organism>
<dbReference type="Proteomes" id="UP000006804">
    <property type="component" value="Chromosome"/>
</dbReference>
<evidence type="ECO:0000256" key="1">
    <source>
        <dbReference type="SAM" id="Phobius"/>
    </source>
</evidence>
<dbReference type="STRING" id="688269.Theth_1445"/>
<dbReference type="EMBL" id="CP002351">
    <property type="protein sequence ID" value="AEH51502.1"/>
    <property type="molecule type" value="Genomic_DNA"/>
</dbReference>
<dbReference type="HOGENOM" id="CLU_1011457_0_0_0"/>
<dbReference type="CDD" id="cd01949">
    <property type="entry name" value="GGDEF"/>
    <property type="match status" value="1"/>
</dbReference>
<dbReference type="InterPro" id="IPR029787">
    <property type="entry name" value="Nucleotide_cyclase"/>
</dbReference>
<dbReference type="PATRIC" id="fig|688269.3.peg.1495"/>
<protein>
    <submittedName>
        <fullName evidence="3">Diguanylate cyclase</fullName>
    </submittedName>
</protein>
<dbReference type="Gene3D" id="3.30.70.270">
    <property type="match status" value="1"/>
</dbReference>
<keyword evidence="1" id="KW-1133">Transmembrane helix</keyword>
<evidence type="ECO:0000313" key="3">
    <source>
        <dbReference type="EMBL" id="AEH51502.1"/>
    </source>
</evidence>
<feature type="transmembrane region" description="Helical" evidence="1">
    <location>
        <begin position="5"/>
        <end position="23"/>
    </location>
</feature>
<proteinExistence type="predicted"/>
<sequence precursor="true">MRGGVLRGLILIFGTILILLSFFQPVVGWILFLNLLDLSLRFLIYSLLPFSKFSLLRFGVLLLAYSKVFSLFSHPHFHLVESILGIAGVGVCVVNLILFLSDDLNKRLLDVATKDSLTGLMNRYSFLTQAQKLLKQLEAKNQPVAVVFIDLNRFKMVNDEHGHKVGDKVLEVIGKRLKNAVKTSDLVGRLGGDEFGIFVQNADRDQAKQIVDRVLQLILQPIVIDGQVFNISACAGVAIFPEDGKTLEELIEKADREMYRVKSLLTSEICTSQSE</sequence>
<keyword evidence="4" id="KW-1185">Reference proteome</keyword>
<dbReference type="NCBIfam" id="TIGR00254">
    <property type="entry name" value="GGDEF"/>
    <property type="match status" value="1"/>
</dbReference>
<dbReference type="SMART" id="SM00267">
    <property type="entry name" value="GGDEF"/>
    <property type="match status" value="1"/>
</dbReference>
<dbReference type="FunFam" id="3.30.70.270:FF:000001">
    <property type="entry name" value="Diguanylate cyclase domain protein"/>
    <property type="match status" value="1"/>
</dbReference>
<evidence type="ECO:0000259" key="2">
    <source>
        <dbReference type="PROSITE" id="PS50887"/>
    </source>
</evidence>
<keyword evidence="1" id="KW-0812">Transmembrane</keyword>
<dbReference type="Pfam" id="PF00990">
    <property type="entry name" value="GGDEF"/>
    <property type="match status" value="1"/>
</dbReference>
<dbReference type="InterPro" id="IPR052163">
    <property type="entry name" value="DGC-Regulatory_Protein"/>
</dbReference>
<dbReference type="PANTHER" id="PTHR46663">
    <property type="entry name" value="DIGUANYLATE CYCLASE DGCT-RELATED"/>
    <property type="match status" value="1"/>
</dbReference>
<dbReference type="eggNOG" id="COG2199">
    <property type="taxonomic scope" value="Bacteria"/>
</dbReference>
<accession>F7YUU2</accession>
<keyword evidence="1" id="KW-0472">Membrane</keyword>
<dbReference type="PROSITE" id="PS50887">
    <property type="entry name" value="GGDEF"/>
    <property type="match status" value="1"/>
</dbReference>
<dbReference type="InterPro" id="IPR000160">
    <property type="entry name" value="GGDEF_dom"/>
</dbReference>
<feature type="transmembrane region" description="Helical" evidence="1">
    <location>
        <begin position="79"/>
        <end position="100"/>
    </location>
</feature>
<dbReference type="AlphaFoldDB" id="F7YUU2"/>
<dbReference type="RefSeq" id="WP_013932716.1">
    <property type="nucleotide sequence ID" value="NC_015707.1"/>
</dbReference>